<gene>
    <name evidence="2" type="ORF">SteCoe_34670</name>
</gene>
<dbReference type="AlphaFoldDB" id="A0A1R2AU33"/>
<evidence type="ECO:0000313" key="3">
    <source>
        <dbReference type="Proteomes" id="UP000187209"/>
    </source>
</evidence>
<keyword evidence="1" id="KW-0472">Membrane</keyword>
<name>A0A1R2AU33_9CILI</name>
<dbReference type="EMBL" id="MPUH01001401">
    <property type="protein sequence ID" value="OMJ68018.1"/>
    <property type="molecule type" value="Genomic_DNA"/>
</dbReference>
<keyword evidence="1" id="KW-1133">Transmembrane helix</keyword>
<dbReference type="Proteomes" id="UP000187209">
    <property type="component" value="Unassembled WGS sequence"/>
</dbReference>
<feature type="transmembrane region" description="Helical" evidence="1">
    <location>
        <begin position="90"/>
        <end position="111"/>
    </location>
</feature>
<keyword evidence="3" id="KW-1185">Reference proteome</keyword>
<accession>A0A1R2AU33</accession>
<protein>
    <submittedName>
        <fullName evidence="2">Uncharacterized protein</fullName>
    </submittedName>
</protein>
<comment type="caution">
    <text evidence="2">The sequence shown here is derived from an EMBL/GenBank/DDBJ whole genome shotgun (WGS) entry which is preliminary data.</text>
</comment>
<sequence>MALRLVKHLRKATVFNVASRGRPGASEEIVECPHDYYLVKDYDKNPYYMSLVHATRPGYKKDYDPFKKYSERREAVWEPRYKNQQIDMSLGWFQLAFFILLPIEFIVAIVVEERAKTLYQDPLSIRFGKPSEF</sequence>
<proteinExistence type="predicted"/>
<evidence type="ECO:0000256" key="1">
    <source>
        <dbReference type="SAM" id="Phobius"/>
    </source>
</evidence>
<keyword evidence="1" id="KW-0812">Transmembrane</keyword>
<reference evidence="2 3" key="1">
    <citation type="submission" date="2016-11" db="EMBL/GenBank/DDBJ databases">
        <title>The macronuclear genome of Stentor coeruleus: a giant cell with tiny introns.</title>
        <authorList>
            <person name="Slabodnick M."/>
            <person name="Ruby J.G."/>
            <person name="Reiff S.B."/>
            <person name="Swart E.C."/>
            <person name="Gosai S."/>
            <person name="Prabakaran S."/>
            <person name="Witkowska E."/>
            <person name="Larue G.E."/>
            <person name="Fisher S."/>
            <person name="Freeman R.M."/>
            <person name="Gunawardena J."/>
            <person name="Chu W."/>
            <person name="Stover N.A."/>
            <person name="Gregory B.D."/>
            <person name="Nowacki M."/>
            <person name="Derisi J."/>
            <person name="Roy S.W."/>
            <person name="Marshall W.F."/>
            <person name="Sood P."/>
        </authorList>
    </citation>
    <scope>NUCLEOTIDE SEQUENCE [LARGE SCALE GENOMIC DNA]</scope>
    <source>
        <strain evidence="2">WM001</strain>
    </source>
</reference>
<organism evidence="2 3">
    <name type="scientific">Stentor coeruleus</name>
    <dbReference type="NCBI Taxonomy" id="5963"/>
    <lineage>
        <taxon>Eukaryota</taxon>
        <taxon>Sar</taxon>
        <taxon>Alveolata</taxon>
        <taxon>Ciliophora</taxon>
        <taxon>Postciliodesmatophora</taxon>
        <taxon>Heterotrichea</taxon>
        <taxon>Heterotrichida</taxon>
        <taxon>Stentoridae</taxon>
        <taxon>Stentor</taxon>
    </lineage>
</organism>
<evidence type="ECO:0000313" key="2">
    <source>
        <dbReference type="EMBL" id="OMJ68018.1"/>
    </source>
</evidence>
<dbReference type="OrthoDB" id="10396542at2759"/>